<organism evidence="1 2">
    <name type="scientific">Huso huso</name>
    <name type="common">Beluga</name>
    <name type="synonym">Acipenser huso</name>
    <dbReference type="NCBI Taxonomy" id="61971"/>
    <lineage>
        <taxon>Eukaryota</taxon>
        <taxon>Metazoa</taxon>
        <taxon>Chordata</taxon>
        <taxon>Craniata</taxon>
        <taxon>Vertebrata</taxon>
        <taxon>Euteleostomi</taxon>
        <taxon>Actinopterygii</taxon>
        <taxon>Chondrostei</taxon>
        <taxon>Acipenseriformes</taxon>
        <taxon>Acipenseridae</taxon>
        <taxon>Huso</taxon>
    </lineage>
</organism>
<protein>
    <submittedName>
        <fullName evidence="1">Ribosomal biogenesis factor</fullName>
    </submittedName>
</protein>
<proteinExistence type="predicted"/>
<dbReference type="EMBL" id="JAHFZB010000003">
    <property type="protein sequence ID" value="KAK6492307.1"/>
    <property type="molecule type" value="Genomic_DNA"/>
</dbReference>
<gene>
    <name evidence="1" type="ORF">HHUSO_G4619</name>
</gene>
<dbReference type="Pfam" id="PF15679">
    <property type="entry name" value="DUF4665"/>
    <property type="match status" value="1"/>
</dbReference>
<evidence type="ECO:0000313" key="1">
    <source>
        <dbReference type="EMBL" id="KAK6492307.1"/>
    </source>
</evidence>
<dbReference type="PANTHER" id="PTHR35544:SF4">
    <property type="entry name" value="RIBOSOMAL BIOGENESIS FACTOR"/>
    <property type="match status" value="1"/>
</dbReference>
<dbReference type="Proteomes" id="UP001369086">
    <property type="component" value="Unassembled WGS sequence"/>
</dbReference>
<name>A0ABR1A5D5_HUSHU</name>
<accession>A0ABR1A5D5</accession>
<dbReference type="PANTHER" id="PTHR35544">
    <property type="entry name" value="RIBOSOMAL BIOGENESIS FACTOR"/>
    <property type="match status" value="1"/>
</dbReference>
<dbReference type="InterPro" id="IPR031389">
    <property type="entry name" value="RBIS"/>
</dbReference>
<keyword evidence="2" id="KW-1185">Reference proteome</keyword>
<sequence length="137" mass="15653">MYVGNTWYWGMPHLYSLGWGPAYHPDRPSSSRQFWREGNMAKNRSKGQKQKNVFQVANKNAKPKNKTKPVATSLKKIKVGNSDKVDNMNTIFTEVQREVKSISKCTAQEPRRQLQVTKPAPVEILNMDATAQLFSQL</sequence>
<reference evidence="1 2" key="1">
    <citation type="submission" date="2021-05" db="EMBL/GenBank/DDBJ databases">
        <authorList>
            <person name="Zahm M."/>
            <person name="Klopp C."/>
            <person name="Cabau C."/>
            <person name="Kuhl H."/>
            <person name="Suciu R."/>
            <person name="Ciorpac M."/>
            <person name="Holostenco D."/>
            <person name="Gessner J."/>
            <person name="Wuertz S."/>
            <person name="Hohne C."/>
            <person name="Stock M."/>
            <person name="Gislard M."/>
            <person name="Lluch J."/>
            <person name="Milhes M."/>
            <person name="Lampietro C."/>
            <person name="Lopez Roques C."/>
            <person name="Donnadieu C."/>
            <person name="Du K."/>
            <person name="Schartl M."/>
            <person name="Guiguen Y."/>
        </authorList>
    </citation>
    <scope>NUCLEOTIDE SEQUENCE [LARGE SCALE GENOMIC DNA]</scope>
    <source>
        <strain evidence="1">Hh-F2</strain>
        <tissue evidence="1">Blood</tissue>
    </source>
</reference>
<comment type="caution">
    <text evidence="1">The sequence shown here is derived from an EMBL/GenBank/DDBJ whole genome shotgun (WGS) entry which is preliminary data.</text>
</comment>
<evidence type="ECO:0000313" key="2">
    <source>
        <dbReference type="Proteomes" id="UP001369086"/>
    </source>
</evidence>